<accession>A0A7N4NGG9</accession>
<dbReference type="GeneTree" id="ENSGT00950000182890"/>
<evidence type="ECO:0000313" key="4">
    <source>
        <dbReference type="Proteomes" id="UP000007648"/>
    </source>
</evidence>
<dbReference type="Proteomes" id="UP000007648">
    <property type="component" value="Unassembled WGS sequence"/>
</dbReference>
<protein>
    <recommendedName>
        <fullName evidence="2">KRAB domain-containing protein</fullName>
    </recommendedName>
</protein>
<sequence length="194" mass="21894">RNQHSGPAAARSKEAAANALDAAEPDRPRRREPEEQNAPGRTRLQPEPRTRAADAAASRLQLPEGFAPGAFLEAKLKLSSDVTSIPPSPRLFHAFLWYFSLLTIWDGESVTFKDVAVEFTLEELVHLNPSQKKLYKEVMMENYKNLVFLGCTISKPDMIYQMESKEIFWVPDADIPRTSCPGNYIKIKQMSCKL</sequence>
<feature type="compositionally biased region" description="Basic and acidic residues" evidence="1">
    <location>
        <begin position="24"/>
        <end position="34"/>
    </location>
</feature>
<keyword evidence="4" id="KW-1185">Reference proteome</keyword>
<dbReference type="InterPro" id="IPR050169">
    <property type="entry name" value="Krueppel_C2H2_ZnF"/>
</dbReference>
<dbReference type="Ensembl" id="ENSSHAT00000044411.1">
    <property type="protein sequence ID" value="ENSSHAP00000022929.1"/>
    <property type="gene ID" value="ENSSHAG00000002894.2"/>
</dbReference>
<feature type="domain" description="KRAB" evidence="2">
    <location>
        <begin position="110"/>
        <end position="181"/>
    </location>
</feature>
<reference evidence="3 4" key="1">
    <citation type="journal article" date="2011" name="Proc. Natl. Acad. Sci. U.S.A.">
        <title>Genetic diversity and population structure of the endangered marsupial Sarcophilus harrisii (Tasmanian devil).</title>
        <authorList>
            <person name="Miller W."/>
            <person name="Hayes V.M."/>
            <person name="Ratan A."/>
            <person name="Petersen D.C."/>
            <person name="Wittekindt N.E."/>
            <person name="Miller J."/>
            <person name="Walenz B."/>
            <person name="Knight J."/>
            <person name="Qi J."/>
            <person name="Zhao F."/>
            <person name="Wang Q."/>
            <person name="Bedoya-Reina O.C."/>
            <person name="Katiyar N."/>
            <person name="Tomsho L.P."/>
            <person name="Kasson L.M."/>
            <person name="Hardie R.A."/>
            <person name="Woodbridge P."/>
            <person name="Tindall E.A."/>
            <person name="Bertelsen M.F."/>
            <person name="Dixon D."/>
            <person name="Pyecroft S."/>
            <person name="Helgen K.M."/>
            <person name="Lesk A.M."/>
            <person name="Pringle T.H."/>
            <person name="Patterson N."/>
            <person name="Zhang Y."/>
            <person name="Kreiss A."/>
            <person name="Woods G.M."/>
            <person name="Jones M.E."/>
            <person name="Schuster S.C."/>
        </authorList>
    </citation>
    <scope>NUCLEOTIDE SEQUENCE [LARGE SCALE GENOMIC DNA]</scope>
</reference>
<dbReference type="PANTHER" id="PTHR23232">
    <property type="entry name" value="KRAB DOMAIN C2H2 ZINC FINGER"/>
    <property type="match status" value="1"/>
</dbReference>
<evidence type="ECO:0000259" key="2">
    <source>
        <dbReference type="PROSITE" id="PS50805"/>
    </source>
</evidence>
<dbReference type="PROSITE" id="PS50805">
    <property type="entry name" value="KRAB"/>
    <property type="match status" value="1"/>
</dbReference>
<reference evidence="3" key="2">
    <citation type="submission" date="2025-08" db="UniProtKB">
        <authorList>
            <consortium name="Ensembl"/>
        </authorList>
    </citation>
    <scope>IDENTIFICATION</scope>
</reference>
<evidence type="ECO:0000313" key="3">
    <source>
        <dbReference type="Ensembl" id="ENSSHAP00000022929.1"/>
    </source>
</evidence>
<feature type="region of interest" description="Disordered" evidence="1">
    <location>
        <begin position="1"/>
        <end position="57"/>
    </location>
</feature>
<dbReference type="SMART" id="SM00349">
    <property type="entry name" value="KRAB"/>
    <property type="match status" value="1"/>
</dbReference>
<evidence type="ECO:0000256" key="1">
    <source>
        <dbReference type="SAM" id="MobiDB-lite"/>
    </source>
</evidence>
<name>A0A7N4NGG9_SARHA</name>
<dbReference type="CDD" id="cd07765">
    <property type="entry name" value="KRAB_A-box"/>
    <property type="match status" value="1"/>
</dbReference>
<dbReference type="PANTHER" id="PTHR23232:SF168">
    <property type="entry name" value="KRAB DOMAIN-CONTAINING PROTEIN"/>
    <property type="match status" value="1"/>
</dbReference>
<organism evidence="3 4">
    <name type="scientific">Sarcophilus harrisii</name>
    <name type="common">Tasmanian devil</name>
    <name type="synonym">Sarcophilus laniarius</name>
    <dbReference type="NCBI Taxonomy" id="9305"/>
    <lineage>
        <taxon>Eukaryota</taxon>
        <taxon>Metazoa</taxon>
        <taxon>Chordata</taxon>
        <taxon>Craniata</taxon>
        <taxon>Vertebrata</taxon>
        <taxon>Euteleostomi</taxon>
        <taxon>Mammalia</taxon>
        <taxon>Metatheria</taxon>
        <taxon>Dasyuromorphia</taxon>
        <taxon>Dasyuridae</taxon>
        <taxon>Sarcophilus</taxon>
    </lineage>
</organism>
<gene>
    <name evidence="3" type="primary">LOC100919036</name>
</gene>
<dbReference type="SUPFAM" id="SSF109640">
    <property type="entry name" value="KRAB domain (Kruppel-associated box)"/>
    <property type="match status" value="1"/>
</dbReference>
<dbReference type="Pfam" id="PF01352">
    <property type="entry name" value="KRAB"/>
    <property type="match status" value="1"/>
</dbReference>
<dbReference type="InterPro" id="IPR036051">
    <property type="entry name" value="KRAB_dom_sf"/>
</dbReference>
<dbReference type="InterPro" id="IPR001909">
    <property type="entry name" value="KRAB"/>
</dbReference>
<dbReference type="Gene3D" id="6.10.140.140">
    <property type="match status" value="1"/>
</dbReference>
<reference evidence="3" key="3">
    <citation type="submission" date="2025-09" db="UniProtKB">
        <authorList>
            <consortium name="Ensembl"/>
        </authorList>
    </citation>
    <scope>IDENTIFICATION</scope>
</reference>
<dbReference type="GO" id="GO:0006355">
    <property type="term" value="P:regulation of DNA-templated transcription"/>
    <property type="evidence" value="ECO:0007669"/>
    <property type="project" value="InterPro"/>
</dbReference>
<proteinExistence type="predicted"/>
<dbReference type="AlphaFoldDB" id="A0A7N4NGG9"/>